<accession>A0A443S0U9</accession>
<dbReference type="Proteomes" id="UP000288716">
    <property type="component" value="Unassembled WGS sequence"/>
</dbReference>
<feature type="domain" description="F-box" evidence="1">
    <location>
        <begin position="47"/>
        <end position="93"/>
    </location>
</feature>
<evidence type="ECO:0000313" key="2">
    <source>
        <dbReference type="EMBL" id="RWS21168.1"/>
    </source>
</evidence>
<dbReference type="AlphaFoldDB" id="A0A443S0U9"/>
<dbReference type="PROSITE" id="PS50181">
    <property type="entry name" value="FBOX"/>
    <property type="match status" value="1"/>
</dbReference>
<name>A0A443S0U9_9ACAR</name>
<evidence type="ECO:0000259" key="1">
    <source>
        <dbReference type="PROSITE" id="PS50181"/>
    </source>
</evidence>
<dbReference type="EMBL" id="NCKV01013380">
    <property type="protein sequence ID" value="RWS21168.1"/>
    <property type="molecule type" value="Genomic_DNA"/>
</dbReference>
<gene>
    <name evidence="2" type="ORF">B4U80_11915</name>
</gene>
<proteinExistence type="predicted"/>
<dbReference type="OrthoDB" id="549243at2759"/>
<dbReference type="InterPro" id="IPR001810">
    <property type="entry name" value="F-box_dom"/>
</dbReference>
<dbReference type="SMART" id="SM00256">
    <property type="entry name" value="FBOX"/>
    <property type="match status" value="1"/>
</dbReference>
<comment type="caution">
    <text evidence="2">The sequence shown here is derived from an EMBL/GenBank/DDBJ whole genome shotgun (WGS) entry which is preliminary data.</text>
</comment>
<organism evidence="2 3">
    <name type="scientific">Leptotrombidium deliense</name>
    <dbReference type="NCBI Taxonomy" id="299467"/>
    <lineage>
        <taxon>Eukaryota</taxon>
        <taxon>Metazoa</taxon>
        <taxon>Ecdysozoa</taxon>
        <taxon>Arthropoda</taxon>
        <taxon>Chelicerata</taxon>
        <taxon>Arachnida</taxon>
        <taxon>Acari</taxon>
        <taxon>Acariformes</taxon>
        <taxon>Trombidiformes</taxon>
        <taxon>Prostigmata</taxon>
        <taxon>Anystina</taxon>
        <taxon>Parasitengona</taxon>
        <taxon>Trombiculoidea</taxon>
        <taxon>Trombiculidae</taxon>
        <taxon>Leptotrombidium</taxon>
    </lineage>
</organism>
<dbReference type="InterPro" id="IPR032675">
    <property type="entry name" value="LRR_dom_sf"/>
</dbReference>
<reference evidence="2 3" key="1">
    <citation type="journal article" date="2018" name="Gigascience">
        <title>Genomes of trombidid mites reveal novel predicted allergens and laterally-transferred genes associated with secondary metabolism.</title>
        <authorList>
            <person name="Dong X."/>
            <person name="Chaisiri K."/>
            <person name="Xia D."/>
            <person name="Armstrong S.D."/>
            <person name="Fang Y."/>
            <person name="Donnelly M.J."/>
            <person name="Kadowaki T."/>
            <person name="McGarry J.W."/>
            <person name="Darby A.C."/>
            <person name="Makepeace B.L."/>
        </authorList>
    </citation>
    <scope>NUCLEOTIDE SEQUENCE [LARGE SCALE GENOMIC DNA]</scope>
    <source>
        <strain evidence="2">UoL-UT</strain>
    </source>
</reference>
<protein>
    <recommendedName>
        <fullName evidence="1">F-box domain-containing protein</fullName>
    </recommendedName>
</protein>
<keyword evidence="3" id="KW-1185">Reference proteome</keyword>
<dbReference type="Gene3D" id="3.80.10.10">
    <property type="entry name" value="Ribonuclease Inhibitor"/>
    <property type="match status" value="1"/>
</dbReference>
<evidence type="ECO:0000313" key="3">
    <source>
        <dbReference type="Proteomes" id="UP000288716"/>
    </source>
</evidence>
<sequence length="447" mass="50747">MLSVLRRSRNNGNKGEFTTNDAEDLTNLTVLLMENLNRLHSGCDYSGPHLLSLPNEVFDQITPFLCNTELLNLRAVSKRLKTVSDYALKSRKRCLVVDPGNESKVEGLFEVYRDLLSLEFCCTKRPFEELLSNCVRKLTKLKKLRIFASVSNELSIGLIGEIFSNIQDLSLVWLQVNDDCLNSLFVKLVQLKRVQIEGLPVSGACFASLPQNVKTIQFETSEDVNVALMFSTMRPQLKCLSLTANRLENSENFLKIVSKCTPNLEEFHLRLMWALLNVHCLNLEKLQCLSLTVGEIRGNIKQISIMQQLESLFLDVVDINEMNLMAIVAQCPNVKTIGISLSRSAHINLRGNFVNTLKCLKSLQELSIYDDNYNLRKYTVGTLNYDALVEAIIALHWISDLEIFIDSMDAIYVKSFIKAIKFIASKRNSCTFDVHINKERVEMCVSE</sequence>
<dbReference type="SUPFAM" id="SSF52047">
    <property type="entry name" value="RNI-like"/>
    <property type="match status" value="1"/>
</dbReference>
<dbReference type="VEuPathDB" id="VectorBase:LDEU010872"/>